<dbReference type="AlphaFoldDB" id="A0A9X3MUZ8"/>
<sequence length="284" mass="30378">MFLLPKTLATAALALAVAAPTSQAATDTLADTTAKPTPLAAGYGKVLYSAWNGSQYRLTALGGDALGVAGSSKPFTVDLGKRKDGHVVAVYNRGGRLYMYDFTTPQERPLGGTAGAVAGSISGDRLVFATKDALYARSITGNAASKKLASKVVLSVDARNSRTAFSGSREWSHEPWLATQTALSLLTKVPGGGASPDFFDTLNPTFSGNAIYWLLARQGQHNVGEIHRYNRALNRDERVVMPIAGVVSGFAYDRGHAYYSRGTEIHQVTDLKFEQAPRIRMYGD</sequence>
<dbReference type="SUPFAM" id="SSF69304">
    <property type="entry name" value="Tricorn protease N-terminal domain"/>
    <property type="match status" value="1"/>
</dbReference>
<feature type="signal peptide" evidence="1">
    <location>
        <begin position="1"/>
        <end position="24"/>
    </location>
</feature>
<gene>
    <name evidence="2" type="ORF">OM076_23220</name>
</gene>
<reference evidence="2" key="1">
    <citation type="submission" date="2022-10" db="EMBL/GenBank/DDBJ databases">
        <title>The WGS of Solirubrobacter ginsenosidimutans DSM 21036.</title>
        <authorList>
            <person name="Jiang Z."/>
        </authorList>
    </citation>
    <scope>NUCLEOTIDE SEQUENCE</scope>
    <source>
        <strain evidence="2">DSM 21036</strain>
    </source>
</reference>
<name>A0A9X3MUZ8_9ACTN</name>
<protein>
    <submittedName>
        <fullName evidence="2">Uncharacterized protein</fullName>
    </submittedName>
</protein>
<evidence type="ECO:0000256" key="1">
    <source>
        <dbReference type="SAM" id="SignalP"/>
    </source>
</evidence>
<proteinExistence type="predicted"/>
<comment type="caution">
    <text evidence="2">The sequence shown here is derived from an EMBL/GenBank/DDBJ whole genome shotgun (WGS) entry which is preliminary data.</text>
</comment>
<evidence type="ECO:0000313" key="3">
    <source>
        <dbReference type="Proteomes" id="UP001149140"/>
    </source>
</evidence>
<evidence type="ECO:0000313" key="2">
    <source>
        <dbReference type="EMBL" id="MDA0163204.1"/>
    </source>
</evidence>
<feature type="chain" id="PRO_5040817314" evidence="1">
    <location>
        <begin position="25"/>
        <end position="284"/>
    </location>
</feature>
<dbReference type="Proteomes" id="UP001149140">
    <property type="component" value="Unassembled WGS sequence"/>
</dbReference>
<dbReference type="RefSeq" id="WP_270042446.1">
    <property type="nucleotide sequence ID" value="NZ_JAPDOD010000023.1"/>
</dbReference>
<accession>A0A9X3MUZ8</accession>
<keyword evidence="3" id="KW-1185">Reference proteome</keyword>
<dbReference type="EMBL" id="JAPDOD010000023">
    <property type="protein sequence ID" value="MDA0163204.1"/>
    <property type="molecule type" value="Genomic_DNA"/>
</dbReference>
<organism evidence="2 3">
    <name type="scientific">Solirubrobacter ginsenosidimutans</name>
    <dbReference type="NCBI Taxonomy" id="490573"/>
    <lineage>
        <taxon>Bacteria</taxon>
        <taxon>Bacillati</taxon>
        <taxon>Actinomycetota</taxon>
        <taxon>Thermoleophilia</taxon>
        <taxon>Solirubrobacterales</taxon>
        <taxon>Solirubrobacteraceae</taxon>
        <taxon>Solirubrobacter</taxon>
    </lineage>
</organism>
<keyword evidence="1" id="KW-0732">Signal</keyword>